<sequence length="53" mass="5941">MLEMLKRFINEEQGQGMVEYAFILAFIALAVVSVLNFLGDAVNDIFVEVIDGF</sequence>
<keyword evidence="1" id="KW-1133">Transmembrane helix</keyword>
<dbReference type="KEGG" id="salq:SYNTR_1512"/>
<dbReference type="AlphaFoldDB" id="A0A6I6DBW3"/>
<keyword evidence="1" id="KW-0812">Transmembrane</keyword>
<protein>
    <recommendedName>
        <fullName evidence="4">Flp pilus assembly protein, pilin Flp</fullName>
    </recommendedName>
</protein>
<dbReference type="InterPro" id="IPR007047">
    <property type="entry name" value="Flp_Fap"/>
</dbReference>
<accession>A0A6I6DBW3</accession>
<dbReference type="OrthoDB" id="290056at2"/>
<evidence type="ECO:0000313" key="3">
    <source>
        <dbReference type="Proteomes" id="UP000426444"/>
    </source>
</evidence>
<evidence type="ECO:0000256" key="1">
    <source>
        <dbReference type="SAM" id="Phobius"/>
    </source>
</evidence>
<name>A0A6I6DBW3_9FIRM</name>
<evidence type="ECO:0000313" key="2">
    <source>
        <dbReference type="EMBL" id="QGU00106.1"/>
    </source>
</evidence>
<dbReference type="RefSeq" id="WP_156203925.1">
    <property type="nucleotide sequence ID" value="NZ_CP046457.1"/>
</dbReference>
<evidence type="ECO:0008006" key="4">
    <source>
        <dbReference type="Google" id="ProtNLM"/>
    </source>
</evidence>
<proteinExistence type="predicted"/>
<reference evidence="3" key="1">
    <citation type="journal article" date="2019" name="Microbiology">
        <title>Complete Genome Sequence of an Uncultured Bacterium of the Candidate Phylum Bipolaricaulota.</title>
        <authorList>
            <person name="Kadnikov V.V."/>
            <person name="Mardanov A.V."/>
            <person name="Beletsky A.V."/>
            <person name="Frank Y.A."/>
            <person name="Karnachuk O.V."/>
            <person name="Ravin N.V."/>
        </authorList>
    </citation>
    <scope>NUCLEOTIDE SEQUENCE [LARGE SCALE GENOMIC DNA]</scope>
</reference>
<dbReference type="Pfam" id="PF04964">
    <property type="entry name" value="Flp_Fap"/>
    <property type="match status" value="1"/>
</dbReference>
<organism evidence="2 3">
    <name type="scientific">Candidatus Syntrophocurvum alkaliphilum</name>
    <dbReference type="NCBI Taxonomy" id="2293317"/>
    <lineage>
        <taxon>Bacteria</taxon>
        <taxon>Bacillati</taxon>
        <taxon>Bacillota</taxon>
        <taxon>Clostridia</taxon>
        <taxon>Eubacteriales</taxon>
        <taxon>Syntrophomonadaceae</taxon>
        <taxon>Candidatus Syntrophocurvum</taxon>
    </lineage>
</organism>
<keyword evidence="1" id="KW-0472">Membrane</keyword>
<keyword evidence="3" id="KW-1185">Reference proteome</keyword>
<dbReference type="EMBL" id="CP046457">
    <property type="protein sequence ID" value="QGU00106.1"/>
    <property type="molecule type" value="Genomic_DNA"/>
</dbReference>
<gene>
    <name evidence="2" type="ORF">SYNTR_1512</name>
</gene>
<dbReference type="Proteomes" id="UP000426444">
    <property type="component" value="Chromosome"/>
</dbReference>
<feature type="transmembrane region" description="Helical" evidence="1">
    <location>
        <begin position="20"/>
        <end position="39"/>
    </location>
</feature>